<dbReference type="RefSeq" id="WP_092865324.1">
    <property type="nucleotide sequence ID" value="NZ_FOQH01000015.1"/>
</dbReference>
<evidence type="ECO:0000313" key="2">
    <source>
        <dbReference type="EMBL" id="SFJ14735.1"/>
    </source>
</evidence>
<protein>
    <submittedName>
        <fullName evidence="2">Uncharacterized protein</fullName>
    </submittedName>
</protein>
<dbReference type="AlphaFoldDB" id="A0A1I3NZJ9"/>
<feature type="transmembrane region" description="Helical" evidence="1">
    <location>
        <begin position="58"/>
        <end position="79"/>
    </location>
</feature>
<accession>A0A1I3NZJ9</accession>
<dbReference type="Proteomes" id="UP000199377">
    <property type="component" value="Unassembled WGS sequence"/>
</dbReference>
<gene>
    <name evidence="2" type="ORF">SAMN05216258_1156</name>
</gene>
<dbReference type="STRING" id="1114924.SAMN05216258_1156"/>
<name>A0A1I3NZJ9_9RHOB</name>
<keyword evidence="1" id="KW-0472">Membrane</keyword>
<keyword evidence="1" id="KW-0812">Transmembrane</keyword>
<evidence type="ECO:0000313" key="3">
    <source>
        <dbReference type="Proteomes" id="UP000199377"/>
    </source>
</evidence>
<reference evidence="2 3" key="1">
    <citation type="submission" date="2016-10" db="EMBL/GenBank/DDBJ databases">
        <authorList>
            <person name="de Groot N.N."/>
        </authorList>
    </citation>
    <scope>NUCLEOTIDE SEQUENCE [LARGE SCALE GENOMIC DNA]</scope>
    <source>
        <strain evidence="2 3">CGMCC 1.11030</strain>
    </source>
</reference>
<sequence>MIFGSVSVSSSTVETHRDSYRLAGISVISVRRPLLPGGVMLASGGSGFGLAFGDLLHIHEVVLLALVIAGGLLAGTRVARMQFLSRDLRGSDLACVIWGSHGRLALVRREIVAAIQTLEGGGAAS</sequence>
<keyword evidence="1" id="KW-1133">Transmembrane helix</keyword>
<evidence type="ECO:0000256" key="1">
    <source>
        <dbReference type="SAM" id="Phobius"/>
    </source>
</evidence>
<keyword evidence="3" id="KW-1185">Reference proteome</keyword>
<proteinExistence type="predicted"/>
<dbReference type="EMBL" id="FOQH01000015">
    <property type="protein sequence ID" value="SFJ14735.1"/>
    <property type="molecule type" value="Genomic_DNA"/>
</dbReference>
<organism evidence="2 3">
    <name type="scientific">Albimonas pacifica</name>
    <dbReference type="NCBI Taxonomy" id="1114924"/>
    <lineage>
        <taxon>Bacteria</taxon>
        <taxon>Pseudomonadati</taxon>
        <taxon>Pseudomonadota</taxon>
        <taxon>Alphaproteobacteria</taxon>
        <taxon>Rhodobacterales</taxon>
        <taxon>Paracoccaceae</taxon>
        <taxon>Albimonas</taxon>
    </lineage>
</organism>
<dbReference type="OrthoDB" id="8452010at2"/>